<feature type="domain" description="Doublecortin" evidence="2">
    <location>
        <begin position="139"/>
        <end position="217"/>
    </location>
</feature>
<dbReference type="FunFam" id="3.10.20.230:FF:000004">
    <property type="entry name" value="Doublecortin domain containing 2"/>
    <property type="match status" value="1"/>
</dbReference>
<dbReference type="PANTHER" id="PTHR23004:SF9">
    <property type="entry name" value="DOUBLECORTIN DOMAIN-CONTAINING PROTEIN 2C"/>
    <property type="match status" value="1"/>
</dbReference>
<organism evidence="3 4">
    <name type="scientific">Dromaius novaehollandiae</name>
    <name type="common">Emu</name>
    <dbReference type="NCBI Taxonomy" id="8790"/>
    <lineage>
        <taxon>Eukaryota</taxon>
        <taxon>Metazoa</taxon>
        <taxon>Chordata</taxon>
        <taxon>Craniata</taxon>
        <taxon>Vertebrata</taxon>
        <taxon>Euteleostomi</taxon>
        <taxon>Archelosauria</taxon>
        <taxon>Archosauria</taxon>
        <taxon>Dinosauria</taxon>
        <taxon>Saurischia</taxon>
        <taxon>Theropoda</taxon>
        <taxon>Coelurosauria</taxon>
        <taxon>Aves</taxon>
        <taxon>Palaeognathae</taxon>
        <taxon>Casuariiformes</taxon>
        <taxon>Dromaiidae</taxon>
        <taxon>Dromaius</taxon>
    </lineage>
</organism>
<feature type="domain" description="Doublecortin" evidence="2">
    <location>
        <begin position="20"/>
        <end position="102"/>
    </location>
</feature>
<sequence>MVASLAPLPGCGRGDLAPARTVLVYLNGDPFYPGKKFVVNRRHVPTFEALLAQLNEAVAAPFGVRALYTPRQGHRLRGLDDLEQGGRYVAAGLERFKKLDILNILHQLMMYDLFFLQIKPVVHSAIRVPSRWQCISNNVFSNGEMIKPPIKFIIPRFTLKNWNCVLALINEKMFLRSGGVHRLYTMDGHAVHSSDGLEDNHFYVAVGRENFKSLPYWRSSRVPSEVRCIIIANWWIIECKNIDKTWLDPLLDTEVYAVSLALTYNGKYSVLLTLFFLSFILNQRLNSVFKCFVLMF</sequence>
<evidence type="ECO:0000313" key="4">
    <source>
        <dbReference type="Proteomes" id="UP000694423"/>
    </source>
</evidence>
<dbReference type="GO" id="GO:0005815">
    <property type="term" value="C:microtubule organizing center"/>
    <property type="evidence" value="ECO:0007669"/>
    <property type="project" value="TreeGrafter"/>
</dbReference>
<dbReference type="AlphaFoldDB" id="A0A8C4KDW7"/>
<dbReference type="Gene3D" id="3.10.20.230">
    <property type="entry name" value="Doublecortin domain"/>
    <property type="match status" value="2"/>
</dbReference>
<reference evidence="3" key="2">
    <citation type="submission" date="2025-09" db="UniProtKB">
        <authorList>
            <consortium name="Ensembl"/>
        </authorList>
    </citation>
    <scope>IDENTIFICATION</scope>
</reference>
<dbReference type="Pfam" id="PF03607">
    <property type="entry name" value="DCX"/>
    <property type="match status" value="2"/>
</dbReference>
<protein>
    <submittedName>
        <fullName evidence="3">Doublecortin domain containing 2C</fullName>
    </submittedName>
</protein>
<dbReference type="InterPro" id="IPR036572">
    <property type="entry name" value="Doublecortin_dom_sf"/>
</dbReference>
<dbReference type="Ensembl" id="ENSDNVT00000027843.1">
    <property type="protein sequence ID" value="ENSDNVP00000023080.1"/>
    <property type="gene ID" value="ENSDNVG00000016051.1"/>
</dbReference>
<dbReference type="PROSITE" id="PS50309">
    <property type="entry name" value="DC"/>
    <property type="match status" value="2"/>
</dbReference>
<dbReference type="SMART" id="SM00537">
    <property type="entry name" value="DCX"/>
    <property type="match status" value="2"/>
</dbReference>
<evidence type="ECO:0000259" key="2">
    <source>
        <dbReference type="PROSITE" id="PS50309"/>
    </source>
</evidence>
<dbReference type="Proteomes" id="UP000694423">
    <property type="component" value="Unplaced"/>
</dbReference>
<evidence type="ECO:0000313" key="3">
    <source>
        <dbReference type="Ensembl" id="ENSDNVP00000023080.1"/>
    </source>
</evidence>
<evidence type="ECO:0000256" key="1">
    <source>
        <dbReference type="ARBA" id="ARBA00022737"/>
    </source>
</evidence>
<keyword evidence="4" id="KW-1185">Reference proteome</keyword>
<keyword evidence="1" id="KW-0677">Repeat</keyword>
<dbReference type="GO" id="GO:0005874">
    <property type="term" value="C:microtubule"/>
    <property type="evidence" value="ECO:0007669"/>
    <property type="project" value="TreeGrafter"/>
</dbReference>
<dbReference type="PANTHER" id="PTHR23004">
    <property type="entry name" value="DOUBLECORTIN DOMAIN CONTAINING 2"/>
    <property type="match status" value="1"/>
</dbReference>
<proteinExistence type="predicted"/>
<dbReference type="SUPFAM" id="SSF89837">
    <property type="entry name" value="Doublecortin (DC)"/>
    <property type="match status" value="2"/>
</dbReference>
<reference evidence="3" key="1">
    <citation type="submission" date="2025-08" db="UniProtKB">
        <authorList>
            <consortium name="Ensembl"/>
        </authorList>
    </citation>
    <scope>IDENTIFICATION</scope>
</reference>
<name>A0A8C4KDW7_DRONO</name>
<dbReference type="GO" id="GO:0035556">
    <property type="term" value="P:intracellular signal transduction"/>
    <property type="evidence" value="ECO:0007669"/>
    <property type="project" value="InterPro"/>
</dbReference>
<accession>A0A8C4KDW7</accession>
<dbReference type="InterPro" id="IPR003533">
    <property type="entry name" value="Doublecortin_dom"/>
</dbReference>